<evidence type="ECO:0000256" key="2">
    <source>
        <dbReference type="ARBA" id="ARBA00022617"/>
    </source>
</evidence>
<dbReference type="PIRSF" id="PIRSF000294">
    <property type="entry name" value="Cytochrome-c_peroxidase"/>
    <property type="match status" value="1"/>
</dbReference>
<evidence type="ECO:0000256" key="3">
    <source>
        <dbReference type="ARBA" id="ARBA00022723"/>
    </source>
</evidence>
<dbReference type="InterPro" id="IPR036909">
    <property type="entry name" value="Cyt_c-like_dom_sf"/>
</dbReference>
<evidence type="ECO:0000256" key="5">
    <source>
        <dbReference type="ARBA" id="ARBA00022764"/>
    </source>
</evidence>
<keyword evidence="2 8" id="KW-0349">Heme</keyword>
<comment type="caution">
    <text evidence="11">The sequence shown here is derived from an EMBL/GenBank/DDBJ whole genome shotgun (WGS) entry which is preliminary data.</text>
</comment>
<dbReference type="SUPFAM" id="SSF46626">
    <property type="entry name" value="Cytochrome c"/>
    <property type="match status" value="2"/>
</dbReference>
<organism evidence="11 12">
    <name type="scientific">Gaopeijia maritima</name>
    <dbReference type="NCBI Taxonomy" id="3119007"/>
    <lineage>
        <taxon>Bacteria</taxon>
        <taxon>Pseudomonadati</taxon>
        <taxon>Gemmatimonadota</taxon>
        <taxon>Longimicrobiia</taxon>
        <taxon>Gaopeijiales</taxon>
        <taxon>Gaopeijiaceae</taxon>
        <taxon>Gaopeijia</taxon>
    </lineage>
</organism>
<dbReference type="EC" id="1.11.1.5" evidence="11"/>
<evidence type="ECO:0000256" key="1">
    <source>
        <dbReference type="ARBA" id="ARBA00004418"/>
    </source>
</evidence>
<dbReference type="InterPro" id="IPR026259">
    <property type="entry name" value="MauG/Cytc_peroxidase"/>
</dbReference>
<keyword evidence="12" id="KW-1185">Reference proteome</keyword>
<keyword evidence="3 8" id="KW-0479">Metal-binding</keyword>
<dbReference type="RefSeq" id="WP_405277773.1">
    <property type="nucleotide sequence ID" value="NZ_JBBHLI010000001.1"/>
</dbReference>
<evidence type="ECO:0000256" key="6">
    <source>
        <dbReference type="ARBA" id="ARBA00023002"/>
    </source>
</evidence>
<dbReference type="InterPro" id="IPR009056">
    <property type="entry name" value="Cyt_c-like_dom"/>
</dbReference>
<keyword evidence="7 8" id="KW-0408">Iron</keyword>
<keyword evidence="11" id="KW-0575">Peroxidase</keyword>
<evidence type="ECO:0000256" key="9">
    <source>
        <dbReference type="SAM" id="MobiDB-lite"/>
    </source>
</evidence>
<evidence type="ECO:0000256" key="8">
    <source>
        <dbReference type="PROSITE-ProRule" id="PRU00433"/>
    </source>
</evidence>
<accession>A0ABU9E7E0</accession>
<keyword evidence="4" id="KW-0732">Signal</keyword>
<gene>
    <name evidence="11" type="ORF">WI372_03335</name>
</gene>
<evidence type="ECO:0000313" key="11">
    <source>
        <dbReference type="EMBL" id="MEK9500017.1"/>
    </source>
</evidence>
<dbReference type="PROSITE" id="PS51007">
    <property type="entry name" value="CYTC"/>
    <property type="match status" value="1"/>
</dbReference>
<keyword evidence="6 11" id="KW-0560">Oxidoreductase</keyword>
<reference evidence="11 12" key="1">
    <citation type="submission" date="2024-02" db="EMBL/GenBank/DDBJ databases">
        <title>A novel Gemmatimonadota bacterium.</title>
        <authorList>
            <person name="Du Z.-J."/>
            <person name="Ye Y.-Q."/>
        </authorList>
    </citation>
    <scope>NUCLEOTIDE SEQUENCE [LARGE SCALE GENOMIC DNA]</scope>
    <source>
        <strain evidence="11 12">DH-20</strain>
    </source>
</reference>
<dbReference type="GO" id="GO:0004130">
    <property type="term" value="F:cytochrome-c peroxidase activity"/>
    <property type="evidence" value="ECO:0007669"/>
    <property type="project" value="UniProtKB-EC"/>
</dbReference>
<dbReference type="PANTHER" id="PTHR30600">
    <property type="entry name" value="CYTOCHROME C PEROXIDASE-RELATED"/>
    <property type="match status" value="1"/>
</dbReference>
<evidence type="ECO:0000256" key="7">
    <source>
        <dbReference type="ARBA" id="ARBA00023004"/>
    </source>
</evidence>
<evidence type="ECO:0000259" key="10">
    <source>
        <dbReference type="PROSITE" id="PS51007"/>
    </source>
</evidence>
<keyword evidence="5" id="KW-0574">Periplasm</keyword>
<sequence length="412" mass="43493">MHRSIRVAVTAALAAGVGLLGCSGSTDPGDEPSDDLRARVLAAGLTPLPEAPIYPVENPYVESRAELGRLLFFDPILSGPMDVACSTCHLPRLGFGDGRQFAAGAGATGLGPERTEPGPWPLRPMPRNSPTVFNIGHYGRGNATPTSNGTMFWSGSAFGLEDQVLNPIAADNELRGTTYAKPVAVDSVLLRLRAVPGYLDRFRAAFPEVVAASGEAPESVVTHATLRLALAAYLRELRTPRAPFDLWLAGDDRALSDRQKAGLELFVGDAGCAACHTGPLLSDFSMHVIGARQEGLGRDTTRGDDLGWGEHGGTPYSFRTPPLRQVGATAPYFHAGTAATLLDVVRFKNAGVSAHASVAADRLSPRVRPLGLTDSELDDLVAFLMALTDSVTVLEPLFQAPASVPSGLEVPR</sequence>
<dbReference type="PROSITE" id="PS51257">
    <property type="entry name" value="PROKAR_LIPOPROTEIN"/>
    <property type="match status" value="1"/>
</dbReference>
<dbReference type="EMBL" id="JBBHLI010000001">
    <property type="protein sequence ID" value="MEK9500017.1"/>
    <property type="molecule type" value="Genomic_DNA"/>
</dbReference>
<dbReference type="InterPro" id="IPR004852">
    <property type="entry name" value="Di-haem_cyt_c_peroxidsae"/>
</dbReference>
<dbReference type="InterPro" id="IPR051395">
    <property type="entry name" value="Cytochrome_c_Peroxidase/MauG"/>
</dbReference>
<name>A0ABU9E7E0_9BACT</name>
<comment type="subcellular location">
    <subcellularLocation>
        <location evidence="1">Periplasm</location>
    </subcellularLocation>
</comment>
<feature type="region of interest" description="Disordered" evidence="9">
    <location>
        <begin position="105"/>
        <end position="125"/>
    </location>
</feature>
<evidence type="ECO:0000256" key="4">
    <source>
        <dbReference type="ARBA" id="ARBA00022729"/>
    </source>
</evidence>
<dbReference type="Proteomes" id="UP001484239">
    <property type="component" value="Unassembled WGS sequence"/>
</dbReference>
<proteinExistence type="predicted"/>
<dbReference type="Gene3D" id="1.10.760.10">
    <property type="entry name" value="Cytochrome c-like domain"/>
    <property type="match status" value="2"/>
</dbReference>
<feature type="domain" description="Cytochrome c" evidence="10">
    <location>
        <begin position="257"/>
        <end position="388"/>
    </location>
</feature>
<evidence type="ECO:0000313" key="12">
    <source>
        <dbReference type="Proteomes" id="UP001484239"/>
    </source>
</evidence>
<dbReference type="Pfam" id="PF03150">
    <property type="entry name" value="CCP_MauG"/>
    <property type="match status" value="1"/>
</dbReference>
<protein>
    <submittedName>
        <fullName evidence="11">Cytochrome c peroxidase</fullName>
        <ecNumber evidence="11">1.11.1.5</ecNumber>
    </submittedName>
</protein>